<feature type="compositionally biased region" description="Basic and acidic residues" evidence="1">
    <location>
        <begin position="411"/>
        <end position="422"/>
    </location>
</feature>
<dbReference type="GO" id="GO:0016538">
    <property type="term" value="F:cyclin-dependent protein serine/threonine kinase regulator activity"/>
    <property type="evidence" value="ECO:0007669"/>
    <property type="project" value="InterPro"/>
</dbReference>
<reference evidence="4" key="1">
    <citation type="journal article" date="2023" name="Commun. Biol.">
        <title>Genome analysis of Parmales, the sister group of diatoms, reveals the evolutionary specialization of diatoms from phago-mixotrophs to photoautotrophs.</title>
        <authorList>
            <person name="Ban H."/>
            <person name="Sato S."/>
            <person name="Yoshikawa S."/>
            <person name="Yamada K."/>
            <person name="Nakamura Y."/>
            <person name="Ichinomiya M."/>
            <person name="Sato N."/>
            <person name="Blanc-Mathieu R."/>
            <person name="Endo H."/>
            <person name="Kuwata A."/>
            <person name="Ogata H."/>
        </authorList>
    </citation>
    <scope>NUCLEOTIDE SEQUENCE [LARGE SCALE GENOMIC DNA]</scope>
</reference>
<protein>
    <recommendedName>
        <fullName evidence="2">Cyclin N-terminal domain-containing protein</fullName>
    </recommendedName>
</protein>
<proteinExistence type="predicted"/>
<comment type="caution">
    <text evidence="3">The sequence shown here is derived from an EMBL/GenBank/DDBJ whole genome shotgun (WGS) entry which is preliminary data.</text>
</comment>
<dbReference type="InterPro" id="IPR036915">
    <property type="entry name" value="Cyclin-like_sf"/>
</dbReference>
<dbReference type="Pfam" id="PF00134">
    <property type="entry name" value="Cyclin_N"/>
    <property type="match status" value="1"/>
</dbReference>
<sequence>MVSPSFSNAFPQVKPGSTAEMCLLPSIVSLKETRSAATAHSTQSLNPVPSSILGLGEATYEHSPTPVPPDLTAQESCTIISFYLRQLKSICGPNAANRRLSRPDEVRAMLGSVISNTANILLRRFYLSNSILSFDPLKILVAAIFLASKVEDRKISSRVLSEHVASLNKEVSVEEIISHELVLMEGVSFQLHQTHPFRGLIGFVDDLRQFSSKKDWYPRSASDRGFMKLHEMATVRLDDCTFSDMCLVYSPGKLIIVSVWMALLDLKSGLGYEGEGEKTDMNVEDEEDVEEDENGNVVNERDWSKLSIEDYIVERFAELKKFDDVQTSALIKDAKEALKYVKVLRTDRTLNCCNLAEDCVDMKEVKAANKKCKKERVWGKEKEKVVGGEEIKKEKKEEEGEEEPPTGAKRKASEIEVIKLDP</sequence>
<evidence type="ECO:0000256" key="1">
    <source>
        <dbReference type="SAM" id="MobiDB-lite"/>
    </source>
</evidence>
<organism evidence="3 4">
    <name type="scientific">Triparma laevis f. inornata</name>
    <dbReference type="NCBI Taxonomy" id="1714386"/>
    <lineage>
        <taxon>Eukaryota</taxon>
        <taxon>Sar</taxon>
        <taxon>Stramenopiles</taxon>
        <taxon>Ochrophyta</taxon>
        <taxon>Bolidophyceae</taxon>
        <taxon>Parmales</taxon>
        <taxon>Triparmaceae</taxon>
        <taxon>Triparma</taxon>
    </lineage>
</organism>
<dbReference type="Gene3D" id="1.10.472.10">
    <property type="entry name" value="Cyclin-like"/>
    <property type="match status" value="2"/>
</dbReference>
<evidence type="ECO:0000313" key="3">
    <source>
        <dbReference type="EMBL" id="GMH80675.1"/>
    </source>
</evidence>
<dbReference type="GO" id="GO:0006357">
    <property type="term" value="P:regulation of transcription by RNA polymerase II"/>
    <property type="evidence" value="ECO:0007669"/>
    <property type="project" value="InterPro"/>
</dbReference>
<dbReference type="InterPro" id="IPR043198">
    <property type="entry name" value="Cyclin/Ssn8"/>
</dbReference>
<dbReference type="SUPFAM" id="SSF47954">
    <property type="entry name" value="Cyclin-like"/>
    <property type="match status" value="2"/>
</dbReference>
<feature type="domain" description="Cyclin N-terminal" evidence="2">
    <location>
        <begin position="117"/>
        <end position="191"/>
    </location>
</feature>
<dbReference type="InterPro" id="IPR006671">
    <property type="entry name" value="Cyclin_N"/>
</dbReference>
<evidence type="ECO:0000259" key="2">
    <source>
        <dbReference type="Pfam" id="PF00134"/>
    </source>
</evidence>
<dbReference type="Proteomes" id="UP001162640">
    <property type="component" value="Unassembled WGS sequence"/>
</dbReference>
<feature type="compositionally biased region" description="Basic and acidic residues" evidence="1">
    <location>
        <begin position="386"/>
        <end position="398"/>
    </location>
</feature>
<accession>A0A9W7EJZ2</accession>
<feature type="compositionally biased region" description="Acidic residues" evidence="1">
    <location>
        <begin position="282"/>
        <end position="294"/>
    </location>
</feature>
<feature type="region of interest" description="Disordered" evidence="1">
    <location>
        <begin position="386"/>
        <end position="422"/>
    </location>
</feature>
<dbReference type="PANTHER" id="PTHR10026">
    <property type="entry name" value="CYCLIN"/>
    <property type="match status" value="1"/>
</dbReference>
<dbReference type="AlphaFoldDB" id="A0A9W7EJZ2"/>
<feature type="region of interest" description="Disordered" evidence="1">
    <location>
        <begin position="276"/>
        <end position="295"/>
    </location>
</feature>
<name>A0A9W7EJZ2_9STRA</name>
<gene>
    <name evidence="3" type="ORF">TL16_g08646</name>
</gene>
<dbReference type="EMBL" id="BLQM01000287">
    <property type="protein sequence ID" value="GMH80675.1"/>
    <property type="molecule type" value="Genomic_DNA"/>
</dbReference>
<evidence type="ECO:0000313" key="4">
    <source>
        <dbReference type="Proteomes" id="UP001162640"/>
    </source>
</evidence>